<keyword evidence="5 9" id="KW-0479">Metal-binding</keyword>
<dbReference type="AlphaFoldDB" id="A0A8H6SCE1"/>
<dbReference type="Proteomes" id="UP000636479">
    <property type="component" value="Unassembled WGS sequence"/>
</dbReference>
<sequence length="484" mass="53773">MASPPELPSNFMLVAVLCCVITVIIYGSRKGRMPLPPGPPAKPLLGHLHLMPSSNASAVFHNWARIYGDVMHLHIPGKSIIILSSHRAAMDLLQAKGSIYSARPSFLLYELAGWTNVLTFLTNDDRFNRHRQALHGYLSAANCVAFQPFQLKAARKLAQAMLNTHVGEFDQHINRETGTRRMSAGTPLDFFPFLQYLPTWFPGAYYAGLAQKMRPIFRKIYDIPIKLVYQQQKEGIAPPSFLLHHLQLMSVNKGILSIEELKGAGATIFAAGKATTASTLMVFLLAMVLNPKVQRKAQEELNRVVGHNRLPTFADSASLPYIEAVVQETYRWNTVTPMGVPHVSSAEDTYQGWKIPSGSLVLVNVRAISRDVDVYQDPDQFNPDRFLPKPEGLNEPRFSDAFGYGRRICVGQHLAHSSVWIVIATILATCTITNATDESGNIIVPVPEMSDGLDSHPHAFQFVVNPRQDTEEVPMLLATEIDEL</sequence>
<dbReference type="PROSITE" id="PS00086">
    <property type="entry name" value="CYTOCHROME_P450"/>
    <property type="match status" value="1"/>
</dbReference>
<evidence type="ECO:0000256" key="6">
    <source>
        <dbReference type="ARBA" id="ARBA00023002"/>
    </source>
</evidence>
<dbReference type="OrthoDB" id="2789670at2759"/>
<keyword evidence="7 9" id="KW-0408">Iron</keyword>
<dbReference type="PANTHER" id="PTHR46300">
    <property type="entry name" value="P450, PUTATIVE (EUROFUNG)-RELATED-RELATED"/>
    <property type="match status" value="1"/>
</dbReference>
<evidence type="ECO:0000256" key="7">
    <source>
        <dbReference type="ARBA" id="ARBA00023004"/>
    </source>
</evidence>
<evidence type="ECO:0000313" key="13">
    <source>
        <dbReference type="Proteomes" id="UP000636479"/>
    </source>
</evidence>
<evidence type="ECO:0000256" key="9">
    <source>
        <dbReference type="PIRSR" id="PIRSR602401-1"/>
    </source>
</evidence>
<dbReference type="Pfam" id="PF00067">
    <property type="entry name" value="p450"/>
    <property type="match status" value="2"/>
</dbReference>
<evidence type="ECO:0000256" key="11">
    <source>
        <dbReference type="SAM" id="Phobius"/>
    </source>
</evidence>
<evidence type="ECO:0000256" key="4">
    <source>
        <dbReference type="ARBA" id="ARBA00022617"/>
    </source>
</evidence>
<comment type="cofactor">
    <cofactor evidence="1 9">
        <name>heme</name>
        <dbReference type="ChEBI" id="CHEBI:30413"/>
    </cofactor>
</comment>
<dbReference type="InterPro" id="IPR002401">
    <property type="entry name" value="Cyt_P450_E_grp-I"/>
</dbReference>
<dbReference type="SUPFAM" id="SSF48264">
    <property type="entry name" value="Cytochrome P450"/>
    <property type="match status" value="1"/>
</dbReference>
<dbReference type="InterPro" id="IPR017972">
    <property type="entry name" value="Cyt_P450_CS"/>
</dbReference>
<dbReference type="GO" id="GO:0016705">
    <property type="term" value="F:oxidoreductase activity, acting on paired donors, with incorporation or reduction of molecular oxygen"/>
    <property type="evidence" value="ECO:0007669"/>
    <property type="project" value="InterPro"/>
</dbReference>
<dbReference type="InterPro" id="IPR036396">
    <property type="entry name" value="Cyt_P450_sf"/>
</dbReference>
<evidence type="ECO:0000313" key="12">
    <source>
        <dbReference type="EMBL" id="KAF7296839.1"/>
    </source>
</evidence>
<dbReference type="GO" id="GO:0005506">
    <property type="term" value="F:iron ion binding"/>
    <property type="evidence" value="ECO:0007669"/>
    <property type="project" value="InterPro"/>
</dbReference>
<reference evidence="12" key="1">
    <citation type="submission" date="2020-05" db="EMBL/GenBank/DDBJ databases">
        <title>Mycena genomes resolve the evolution of fungal bioluminescence.</title>
        <authorList>
            <person name="Tsai I.J."/>
        </authorList>
    </citation>
    <scope>NUCLEOTIDE SEQUENCE</scope>
    <source>
        <strain evidence="12">171206Taipei</strain>
    </source>
</reference>
<evidence type="ECO:0000256" key="10">
    <source>
        <dbReference type="RuleBase" id="RU000461"/>
    </source>
</evidence>
<evidence type="ECO:0000256" key="8">
    <source>
        <dbReference type="ARBA" id="ARBA00023033"/>
    </source>
</evidence>
<proteinExistence type="inferred from homology"/>
<keyword evidence="11" id="KW-0812">Transmembrane</keyword>
<dbReference type="PRINTS" id="PR00385">
    <property type="entry name" value="P450"/>
</dbReference>
<dbReference type="InterPro" id="IPR050364">
    <property type="entry name" value="Cytochrome_P450_fung"/>
</dbReference>
<dbReference type="GO" id="GO:0004497">
    <property type="term" value="F:monooxygenase activity"/>
    <property type="evidence" value="ECO:0007669"/>
    <property type="project" value="UniProtKB-KW"/>
</dbReference>
<accession>A0A8H6SCE1</accession>
<dbReference type="InterPro" id="IPR001128">
    <property type="entry name" value="Cyt_P450"/>
</dbReference>
<evidence type="ECO:0000256" key="1">
    <source>
        <dbReference type="ARBA" id="ARBA00001971"/>
    </source>
</evidence>
<dbReference type="PANTHER" id="PTHR46300:SF5">
    <property type="entry name" value="CYTOCHROME P450"/>
    <property type="match status" value="1"/>
</dbReference>
<dbReference type="EMBL" id="JACAZF010000008">
    <property type="protein sequence ID" value="KAF7296839.1"/>
    <property type="molecule type" value="Genomic_DNA"/>
</dbReference>
<comment type="similarity">
    <text evidence="3 10">Belongs to the cytochrome P450 family.</text>
</comment>
<comment type="caution">
    <text evidence="12">The sequence shown here is derived from an EMBL/GenBank/DDBJ whole genome shotgun (WGS) entry which is preliminary data.</text>
</comment>
<name>A0A8H6SCE1_9AGAR</name>
<dbReference type="RefSeq" id="XP_037217198.1">
    <property type="nucleotide sequence ID" value="XM_037365786.1"/>
</dbReference>
<feature type="transmembrane region" description="Helical" evidence="11">
    <location>
        <begin position="12"/>
        <end position="28"/>
    </location>
</feature>
<comment type="pathway">
    <text evidence="2">Secondary metabolite biosynthesis.</text>
</comment>
<evidence type="ECO:0000256" key="2">
    <source>
        <dbReference type="ARBA" id="ARBA00005179"/>
    </source>
</evidence>
<keyword evidence="13" id="KW-1185">Reference proteome</keyword>
<keyword evidence="11" id="KW-1133">Transmembrane helix</keyword>
<organism evidence="12 13">
    <name type="scientific">Mycena indigotica</name>
    <dbReference type="NCBI Taxonomy" id="2126181"/>
    <lineage>
        <taxon>Eukaryota</taxon>
        <taxon>Fungi</taxon>
        <taxon>Dikarya</taxon>
        <taxon>Basidiomycota</taxon>
        <taxon>Agaricomycotina</taxon>
        <taxon>Agaricomycetes</taxon>
        <taxon>Agaricomycetidae</taxon>
        <taxon>Agaricales</taxon>
        <taxon>Marasmiineae</taxon>
        <taxon>Mycenaceae</taxon>
        <taxon>Mycena</taxon>
    </lineage>
</organism>
<keyword evidence="4 9" id="KW-0349">Heme</keyword>
<dbReference type="CDD" id="cd11065">
    <property type="entry name" value="CYP64-like"/>
    <property type="match status" value="1"/>
</dbReference>
<keyword evidence="6 10" id="KW-0560">Oxidoreductase</keyword>
<feature type="binding site" description="axial binding residue" evidence="9">
    <location>
        <position position="409"/>
    </location>
    <ligand>
        <name>heme</name>
        <dbReference type="ChEBI" id="CHEBI:30413"/>
    </ligand>
    <ligandPart>
        <name>Fe</name>
        <dbReference type="ChEBI" id="CHEBI:18248"/>
    </ligandPart>
</feature>
<dbReference type="PRINTS" id="PR00463">
    <property type="entry name" value="EP450I"/>
</dbReference>
<dbReference type="GeneID" id="59348302"/>
<evidence type="ECO:0000256" key="3">
    <source>
        <dbReference type="ARBA" id="ARBA00010617"/>
    </source>
</evidence>
<dbReference type="GO" id="GO:0020037">
    <property type="term" value="F:heme binding"/>
    <property type="evidence" value="ECO:0007669"/>
    <property type="project" value="InterPro"/>
</dbReference>
<keyword evidence="8 10" id="KW-0503">Monooxygenase</keyword>
<keyword evidence="11" id="KW-0472">Membrane</keyword>
<gene>
    <name evidence="12" type="ORF">MIND_00915200</name>
</gene>
<evidence type="ECO:0000256" key="5">
    <source>
        <dbReference type="ARBA" id="ARBA00022723"/>
    </source>
</evidence>
<protein>
    <submittedName>
        <fullName evidence="12">Cytochrome P450</fullName>
    </submittedName>
</protein>
<dbReference type="Gene3D" id="1.10.630.10">
    <property type="entry name" value="Cytochrome P450"/>
    <property type="match status" value="1"/>
</dbReference>